<dbReference type="VEuPathDB" id="FungiDB:PV10_08993"/>
<dbReference type="InterPro" id="IPR011051">
    <property type="entry name" value="RmlC_Cupin_sf"/>
</dbReference>
<dbReference type="Gene3D" id="2.60.120.10">
    <property type="entry name" value="Jelly Rolls"/>
    <property type="match status" value="1"/>
</dbReference>
<evidence type="ECO:0000259" key="1">
    <source>
        <dbReference type="Pfam" id="PF07883"/>
    </source>
</evidence>
<feature type="domain" description="Cupin type-2" evidence="1">
    <location>
        <begin position="94"/>
        <end position="162"/>
    </location>
</feature>
<dbReference type="InterPro" id="IPR013096">
    <property type="entry name" value="Cupin_2"/>
</dbReference>
<dbReference type="AlphaFoldDB" id="A0A0D1ZMT5"/>
<dbReference type="InterPro" id="IPR014710">
    <property type="entry name" value="RmlC-like_jellyroll"/>
</dbReference>
<dbReference type="CDD" id="cd02231">
    <property type="entry name" value="cupin_BLL6423-like"/>
    <property type="match status" value="1"/>
</dbReference>
<dbReference type="GeneID" id="27326838"/>
<name>A0A0D1ZMT5_EXOME</name>
<protein>
    <recommendedName>
        <fullName evidence="1">Cupin type-2 domain-containing protein</fullName>
    </recommendedName>
</protein>
<accession>A0A0D1ZMT5</accession>
<dbReference type="Pfam" id="PF07883">
    <property type="entry name" value="Cupin_2"/>
    <property type="match status" value="1"/>
</dbReference>
<dbReference type="STRING" id="212818.A0A0D1ZMT5"/>
<dbReference type="PANTHER" id="PTHR36156">
    <property type="entry name" value="SLR2101 PROTEIN"/>
    <property type="match status" value="1"/>
</dbReference>
<evidence type="ECO:0000313" key="2">
    <source>
        <dbReference type="EMBL" id="KIV88063.1"/>
    </source>
</evidence>
<dbReference type="InterPro" id="IPR047142">
    <property type="entry name" value="OryJ/VirC-like"/>
</dbReference>
<dbReference type="SUPFAM" id="SSF51182">
    <property type="entry name" value="RmlC-like cupins"/>
    <property type="match status" value="1"/>
</dbReference>
<reference evidence="2 3" key="1">
    <citation type="submission" date="2015-01" db="EMBL/GenBank/DDBJ databases">
        <title>The Genome Sequence of Exophiala mesophila CBS40295.</title>
        <authorList>
            <consortium name="The Broad Institute Genomics Platform"/>
            <person name="Cuomo C."/>
            <person name="de Hoog S."/>
            <person name="Gorbushina A."/>
            <person name="Stielow B."/>
            <person name="Teixiera M."/>
            <person name="Abouelleil A."/>
            <person name="Chapman S.B."/>
            <person name="Priest M."/>
            <person name="Young S.K."/>
            <person name="Wortman J."/>
            <person name="Nusbaum C."/>
            <person name="Birren B."/>
        </authorList>
    </citation>
    <scope>NUCLEOTIDE SEQUENCE [LARGE SCALE GENOMIC DNA]</scope>
    <source>
        <strain evidence="2 3">CBS 40295</strain>
    </source>
</reference>
<dbReference type="Proteomes" id="UP000054302">
    <property type="component" value="Unassembled WGS sequence"/>
</dbReference>
<dbReference type="HOGENOM" id="CLU_096188_0_0_1"/>
<dbReference type="EMBL" id="KN847526">
    <property type="protein sequence ID" value="KIV88063.1"/>
    <property type="molecule type" value="Genomic_DNA"/>
</dbReference>
<proteinExistence type="predicted"/>
<sequence>MANSASSSAPLLSGFPKPVTHITSHRDDGKAVIYSSNENPWNMMRNNSVGLCLGYATTGFPVDLNDEADLATYKAIAESGKLGLVNPNGTVCRWVDLAPDAEPMMHRTQSLDYGVVLEGEVELELDDGSVTRMRKGDLAVQRATMHAWRNPSKTEWARILFVLQDCKPLLVGGARFKEELGTGTGELPASGNDN</sequence>
<keyword evidence="3" id="KW-1185">Reference proteome</keyword>
<dbReference type="RefSeq" id="XP_016219637.1">
    <property type="nucleotide sequence ID" value="XM_016374093.1"/>
</dbReference>
<dbReference type="OrthoDB" id="5840532at2759"/>
<evidence type="ECO:0000313" key="3">
    <source>
        <dbReference type="Proteomes" id="UP000054302"/>
    </source>
</evidence>
<gene>
    <name evidence="2" type="ORF">PV10_08993</name>
</gene>
<organism evidence="2 3">
    <name type="scientific">Exophiala mesophila</name>
    <name type="common">Black yeast-like fungus</name>
    <dbReference type="NCBI Taxonomy" id="212818"/>
    <lineage>
        <taxon>Eukaryota</taxon>
        <taxon>Fungi</taxon>
        <taxon>Dikarya</taxon>
        <taxon>Ascomycota</taxon>
        <taxon>Pezizomycotina</taxon>
        <taxon>Eurotiomycetes</taxon>
        <taxon>Chaetothyriomycetidae</taxon>
        <taxon>Chaetothyriales</taxon>
        <taxon>Herpotrichiellaceae</taxon>
        <taxon>Exophiala</taxon>
    </lineage>
</organism>
<dbReference type="PANTHER" id="PTHR36156:SF2">
    <property type="entry name" value="CUPIN TYPE-2 DOMAIN-CONTAINING PROTEIN"/>
    <property type="match status" value="1"/>
</dbReference>